<dbReference type="PROSITE" id="PS51819">
    <property type="entry name" value="VOC"/>
    <property type="match status" value="1"/>
</dbReference>
<dbReference type="GO" id="GO:0004493">
    <property type="term" value="F:methylmalonyl-CoA epimerase activity"/>
    <property type="evidence" value="ECO:0007669"/>
    <property type="project" value="TreeGrafter"/>
</dbReference>
<dbReference type="InterPro" id="IPR051785">
    <property type="entry name" value="MMCE/EMCE_epimerase"/>
</dbReference>
<dbReference type="PANTHER" id="PTHR43048">
    <property type="entry name" value="METHYLMALONYL-COA EPIMERASE"/>
    <property type="match status" value="1"/>
</dbReference>
<dbReference type="InterPro" id="IPR037523">
    <property type="entry name" value="VOC_core"/>
</dbReference>
<feature type="domain" description="VOC" evidence="2">
    <location>
        <begin position="10"/>
        <end position="134"/>
    </location>
</feature>
<evidence type="ECO:0000259" key="2">
    <source>
        <dbReference type="PROSITE" id="PS51819"/>
    </source>
</evidence>
<evidence type="ECO:0000313" key="4">
    <source>
        <dbReference type="Proteomes" id="UP000604475"/>
    </source>
</evidence>
<dbReference type="EMBL" id="JAEACQ010000215">
    <property type="protein sequence ID" value="MBL7629153.1"/>
    <property type="molecule type" value="Genomic_DNA"/>
</dbReference>
<evidence type="ECO:0000256" key="1">
    <source>
        <dbReference type="ARBA" id="ARBA00022723"/>
    </source>
</evidence>
<sequence>MSTPPVAVTCLSHLGMTVADLDASVSFYERVLGFVRLYSDEQEEWTRVGMASGDMVVELFSRRLAPPSGDVVDPMYPMEFGRPKIALTVVDVEATYTRLVAAGITPLCPVATTRVSRFFFIADPDGTPIQLHEFSGSRQRLAELFTPAR</sequence>
<dbReference type="SUPFAM" id="SSF54593">
    <property type="entry name" value="Glyoxalase/Bleomycin resistance protein/Dihydroxybiphenyl dioxygenase"/>
    <property type="match status" value="1"/>
</dbReference>
<dbReference type="Gene3D" id="3.10.180.10">
    <property type="entry name" value="2,3-Dihydroxybiphenyl 1,2-Dioxygenase, domain 1"/>
    <property type="match status" value="1"/>
</dbReference>
<dbReference type="PANTHER" id="PTHR43048:SF3">
    <property type="entry name" value="METHYLMALONYL-COA EPIMERASE, MITOCHONDRIAL"/>
    <property type="match status" value="1"/>
</dbReference>
<dbReference type="Proteomes" id="UP000604475">
    <property type="component" value="Unassembled WGS sequence"/>
</dbReference>
<gene>
    <name evidence="3" type="ORF">I7412_18700</name>
</gene>
<evidence type="ECO:0000313" key="3">
    <source>
        <dbReference type="EMBL" id="MBL7629153.1"/>
    </source>
</evidence>
<dbReference type="Pfam" id="PF00903">
    <property type="entry name" value="Glyoxalase"/>
    <property type="match status" value="1"/>
</dbReference>
<dbReference type="GO" id="GO:0046872">
    <property type="term" value="F:metal ion binding"/>
    <property type="evidence" value="ECO:0007669"/>
    <property type="project" value="UniProtKB-KW"/>
</dbReference>
<dbReference type="GO" id="GO:0046491">
    <property type="term" value="P:L-methylmalonyl-CoA metabolic process"/>
    <property type="evidence" value="ECO:0007669"/>
    <property type="project" value="TreeGrafter"/>
</dbReference>
<proteinExistence type="predicted"/>
<organism evidence="3 4">
    <name type="scientific">Frankia nepalensis</name>
    <dbReference type="NCBI Taxonomy" id="1836974"/>
    <lineage>
        <taxon>Bacteria</taxon>
        <taxon>Bacillati</taxon>
        <taxon>Actinomycetota</taxon>
        <taxon>Actinomycetes</taxon>
        <taxon>Frankiales</taxon>
        <taxon>Frankiaceae</taxon>
        <taxon>Frankia</taxon>
    </lineage>
</organism>
<dbReference type="AlphaFoldDB" id="A0A937RMK3"/>
<dbReference type="InterPro" id="IPR029068">
    <property type="entry name" value="Glyas_Bleomycin-R_OHBP_Dase"/>
</dbReference>
<comment type="caution">
    <text evidence="3">The sequence shown here is derived from an EMBL/GenBank/DDBJ whole genome shotgun (WGS) entry which is preliminary data.</text>
</comment>
<protein>
    <submittedName>
        <fullName evidence="3">VOC family protein</fullName>
    </submittedName>
</protein>
<reference evidence="3" key="1">
    <citation type="submission" date="2020-12" db="EMBL/GenBank/DDBJ databases">
        <title>Genomic characterization of non-nitrogen-fixing Frankia strains.</title>
        <authorList>
            <person name="Carlos-Shanley C."/>
            <person name="Guerra T."/>
            <person name="Hahn D."/>
        </authorList>
    </citation>
    <scope>NUCLEOTIDE SEQUENCE</scope>
    <source>
        <strain evidence="3">CN6</strain>
    </source>
</reference>
<dbReference type="RefSeq" id="WP_203008080.1">
    <property type="nucleotide sequence ID" value="NZ_JADWYU010000383.1"/>
</dbReference>
<dbReference type="InterPro" id="IPR004360">
    <property type="entry name" value="Glyas_Fos-R_dOase_dom"/>
</dbReference>
<accession>A0A937RMK3</accession>
<name>A0A937RMK3_9ACTN</name>
<keyword evidence="4" id="KW-1185">Reference proteome</keyword>
<keyword evidence="1" id="KW-0479">Metal-binding</keyword>